<keyword evidence="1" id="KW-0175">Coiled coil</keyword>
<name>A0A7J6BHW1_9TELE</name>
<protein>
    <submittedName>
        <fullName evidence="2">Uncharacterized protein</fullName>
    </submittedName>
</protein>
<dbReference type="GO" id="GO:0005813">
    <property type="term" value="C:centrosome"/>
    <property type="evidence" value="ECO:0007669"/>
    <property type="project" value="TreeGrafter"/>
</dbReference>
<evidence type="ECO:0000313" key="3">
    <source>
        <dbReference type="Proteomes" id="UP000579812"/>
    </source>
</evidence>
<comment type="caution">
    <text evidence="2">The sequence shown here is derived from an EMBL/GenBank/DDBJ whole genome shotgun (WGS) entry which is preliminary data.</text>
</comment>
<dbReference type="GO" id="GO:0022027">
    <property type="term" value="P:interkinetic nuclear migration"/>
    <property type="evidence" value="ECO:0007669"/>
    <property type="project" value="TreeGrafter"/>
</dbReference>
<dbReference type="AlphaFoldDB" id="A0A7J6BHW1"/>
<proteinExistence type="predicted"/>
<evidence type="ECO:0000256" key="1">
    <source>
        <dbReference type="SAM" id="Coils"/>
    </source>
</evidence>
<keyword evidence="3" id="KW-1185">Reference proteome</keyword>
<dbReference type="PANTHER" id="PTHR21574:SF0">
    <property type="entry name" value="CENTROSOMAL PROTEIN OF 120 KDA"/>
    <property type="match status" value="1"/>
</dbReference>
<dbReference type="InterPro" id="IPR039893">
    <property type="entry name" value="CEP120-like"/>
</dbReference>
<dbReference type="PANTHER" id="PTHR21574">
    <property type="entry name" value="CENTROSOMAL PROTEIN OF 120 KDA"/>
    <property type="match status" value="1"/>
</dbReference>
<sequence length="182" mass="21495">MNFWEVTLKQKELSHMQALAEEWRRRDHQREALIKKKEMEYNLLEEQLQKTLSDLEKREKALAHAETETQRLQRELRAEHEFSLRELQDGGRRLREDCAHQVELERSKVRQIEDLLAQQRQQVNTADASCDRDLWPFKGTSRRGLVTLGSRGHEVTRLMSILSNPLVLKRGVKRFSGNPVRS</sequence>
<evidence type="ECO:0000313" key="2">
    <source>
        <dbReference type="EMBL" id="KAF4094486.1"/>
    </source>
</evidence>
<gene>
    <name evidence="2" type="ORF">G5714_024633</name>
</gene>
<reference evidence="2 3" key="1">
    <citation type="submission" date="2020-04" db="EMBL/GenBank/DDBJ databases">
        <title>Chromosome-level genome assembly of a cyprinid fish Onychostoma macrolepis by integration of Nanopore Sequencing, Bionano and Hi-C technology.</title>
        <authorList>
            <person name="Wang D."/>
        </authorList>
    </citation>
    <scope>NUCLEOTIDE SEQUENCE [LARGE SCALE GENOMIC DNA]</scope>
    <source>
        <strain evidence="2">SWU-2019</strain>
        <tissue evidence="2">Muscle</tissue>
    </source>
</reference>
<dbReference type="Proteomes" id="UP000579812">
    <property type="component" value="Unassembled WGS sequence"/>
</dbReference>
<dbReference type="EMBL" id="JAAMOB010000254">
    <property type="protein sequence ID" value="KAF4094486.1"/>
    <property type="molecule type" value="Genomic_DNA"/>
</dbReference>
<accession>A0A7J6BHW1</accession>
<dbReference type="GO" id="GO:1903724">
    <property type="term" value="P:positive regulation of centriole elongation"/>
    <property type="evidence" value="ECO:0007669"/>
    <property type="project" value="TreeGrafter"/>
</dbReference>
<feature type="coiled-coil region" evidence="1">
    <location>
        <begin position="34"/>
        <end position="75"/>
    </location>
</feature>
<organism evidence="2 3">
    <name type="scientific">Onychostoma macrolepis</name>
    <dbReference type="NCBI Taxonomy" id="369639"/>
    <lineage>
        <taxon>Eukaryota</taxon>
        <taxon>Metazoa</taxon>
        <taxon>Chordata</taxon>
        <taxon>Craniata</taxon>
        <taxon>Vertebrata</taxon>
        <taxon>Euteleostomi</taxon>
        <taxon>Actinopterygii</taxon>
        <taxon>Neopterygii</taxon>
        <taxon>Teleostei</taxon>
        <taxon>Ostariophysi</taxon>
        <taxon>Cypriniformes</taxon>
        <taxon>Cyprinidae</taxon>
        <taxon>Acrossocheilinae</taxon>
        <taxon>Onychostoma</taxon>
    </lineage>
</organism>